<dbReference type="Proteomes" id="UP000472272">
    <property type="component" value="Unplaced"/>
</dbReference>
<evidence type="ECO:0000256" key="2">
    <source>
        <dbReference type="ARBA" id="ARBA00006991"/>
    </source>
</evidence>
<keyword evidence="4" id="KW-0677">Repeat</keyword>
<dbReference type="PANTHER" id="PTHR23235:SF152">
    <property type="entry name" value="SI:DKEY-210J14.3"/>
    <property type="match status" value="1"/>
</dbReference>
<evidence type="ECO:0000256" key="5">
    <source>
        <dbReference type="ARBA" id="ARBA00022771"/>
    </source>
</evidence>
<dbReference type="SMART" id="SM00355">
    <property type="entry name" value="ZnF_C2H2"/>
    <property type="match status" value="2"/>
</dbReference>
<evidence type="ECO:0000313" key="14">
    <source>
        <dbReference type="Proteomes" id="UP000472272"/>
    </source>
</evidence>
<evidence type="ECO:0000256" key="6">
    <source>
        <dbReference type="ARBA" id="ARBA00022833"/>
    </source>
</evidence>
<dbReference type="PROSITE" id="PS00028">
    <property type="entry name" value="ZINC_FINGER_C2H2_1"/>
    <property type="match status" value="1"/>
</dbReference>
<dbReference type="Ensembl" id="ENSPMRT00000036586.1">
    <property type="protein sequence ID" value="ENSPMRP00000034489.1"/>
    <property type="gene ID" value="ENSPMRG00000022381.1"/>
</dbReference>
<evidence type="ECO:0000313" key="13">
    <source>
        <dbReference type="Ensembl" id="ENSPMRP00000034489.1"/>
    </source>
</evidence>
<dbReference type="InterPro" id="IPR036236">
    <property type="entry name" value="Znf_C2H2_sf"/>
</dbReference>
<sequence length="106" mass="12130">MHGVIHQRSHTGEKPFECMDFSQSGHLRIHQRSHTGEKPFKCMECGKSFTTSGNLRIHQRSHTGEKPFLLLQRSGHGWNLLPRSVVESPSLEVFKQRLDNHMSGVL</sequence>
<dbReference type="GO" id="GO:0000981">
    <property type="term" value="F:DNA-binding transcription factor activity, RNA polymerase II-specific"/>
    <property type="evidence" value="ECO:0007669"/>
    <property type="project" value="TreeGrafter"/>
</dbReference>
<accession>A0A670KFS5</accession>
<keyword evidence="8" id="KW-0238">DNA-binding</keyword>
<evidence type="ECO:0000256" key="9">
    <source>
        <dbReference type="ARBA" id="ARBA00023163"/>
    </source>
</evidence>
<protein>
    <recommendedName>
        <fullName evidence="12">C2H2-type domain-containing protein</fullName>
    </recommendedName>
</protein>
<dbReference type="SUPFAM" id="SSF57667">
    <property type="entry name" value="beta-beta-alpha zinc fingers"/>
    <property type="match status" value="1"/>
</dbReference>
<keyword evidence="5 11" id="KW-0863">Zinc-finger</keyword>
<dbReference type="Pfam" id="PF13465">
    <property type="entry name" value="zf-H2C2_2"/>
    <property type="match status" value="1"/>
</dbReference>
<comment type="subcellular location">
    <subcellularLocation>
        <location evidence="1">Nucleus</location>
    </subcellularLocation>
</comment>
<organism evidence="13 14">
    <name type="scientific">Podarcis muralis</name>
    <name type="common">Wall lizard</name>
    <name type="synonym">Lacerta muralis</name>
    <dbReference type="NCBI Taxonomy" id="64176"/>
    <lineage>
        <taxon>Eukaryota</taxon>
        <taxon>Metazoa</taxon>
        <taxon>Chordata</taxon>
        <taxon>Craniata</taxon>
        <taxon>Vertebrata</taxon>
        <taxon>Euteleostomi</taxon>
        <taxon>Lepidosauria</taxon>
        <taxon>Squamata</taxon>
        <taxon>Bifurcata</taxon>
        <taxon>Unidentata</taxon>
        <taxon>Episquamata</taxon>
        <taxon>Laterata</taxon>
        <taxon>Lacertibaenia</taxon>
        <taxon>Lacertidae</taxon>
        <taxon>Podarcis</taxon>
    </lineage>
</organism>
<dbReference type="Gene3D" id="3.30.160.60">
    <property type="entry name" value="Classic Zinc Finger"/>
    <property type="match status" value="3"/>
</dbReference>
<dbReference type="PANTHER" id="PTHR23235">
    <property type="entry name" value="KRUEPPEL-LIKE TRANSCRIPTION FACTOR"/>
    <property type="match status" value="1"/>
</dbReference>
<keyword evidence="6" id="KW-0862">Zinc</keyword>
<name>A0A670KFS5_PODMU</name>
<evidence type="ECO:0000259" key="12">
    <source>
        <dbReference type="PROSITE" id="PS50157"/>
    </source>
</evidence>
<proteinExistence type="inferred from homology"/>
<evidence type="ECO:0000256" key="1">
    <source>
        <dbReference type="ARBA" id="ARBA00004123"/>
    </source>
</evidence>
<reference evidence="13" key="2">
    <citation type="submission" date="2025-09" db="UniProtKB">
        <authorList>
            <consortium name="Ensembl"/>
        </authorList>
    </citation>
    <scope>IDENTIFICATION</scope>
</reference>
<keyword evidence="10" id="KW-0539">Nucleus</keyword>
<reference evidence="13" key="1">
    <citation type="submission" date="2025-08" db="UniProtKB">
        <authorList>
            <consortium name="Ensembl"/>
        </authorList>
    </citation>
    <scope>IDENTIFICATION</scope>
</reference>
<comment type="similarity">
    <text evidence="2">Belongs to the krueppel C2H2-type zinc-finger protein family.</text>
</comment>
<keyword evidence="7" id="KW-0805">Transcription regulation</keyword>
<dbReference type="GO" id="GO:0000978">
    <property type="term" value="F:RNA polymerase II cis-regulatory region sequence-specific DNA binding"/>
    <property type="evidence" value="ECO:0007669"/>
    <property type="project" value="TreeGrafter"/>
</dbReference>
<feature type="domain" description="C2H2-type" evidence="12">
    <location>
        <begin position="21"/>
        <end position="39"/>
    </location>
</feature>
<evidence type="ECO:0000256" key="7">
    <source>
        <dbReference type="ARBA" id="ARBA00023015"/>
    </source>
</evidence>
<evidence type="ECO:0000256" key="10">
    <source>
        <dbReference type="ARBA" id="ARBA00023242"/>
    </source>
</evidence>
<keyword evidence="14" id="KW-1185">Reference proteome</keyword>
<evidence type="ECO:0000256" key="4">
    <source>
        <dbReference type="ARBA" id="ARBA00022737"/>
    </source>
</evidence>
<evidence type="ECO:0000256" key="3">
    <source>
        <dbReference type="ARBA" id="ARBA00022723"/>
    </source>
</evidence>
<dbReference type="GeneTree" id="ENSGT01150000286971"/>
<dbReference type="FunFam" id="3.30.160.60:FF:002343">
    <property type="entry name" value="Zinc finger protein 33A"/>
    <property type="match status" value="1"/>
</dbReference>
<keyword evidence="3" id="KW-0479">Metal-binding</keyword>
<dbReference type="AlphaFoldDB" id="A0A670KFS5"/>
<feature type="domain" description="C2H2-type" evidence="12">
    <location>
        <begin position="40"/>
        <end position="67"/>
    </location>
</feature>
<keyword evidence="9" id="KW-0804">Transcription</keyword>
<evidence type="ECO:0000256" key="11">
    <source>
        <dbReference type="PROSITE-ProRule" id="PRU00042"/>
    </source>
</evidence>
<evidence type="ECO:0000256" key="8">
    <source>
        <dbReference type="ARBA" id="ARBA00023125"/>
    </source>
</evidence>
<dbReference type="PROSITE" id="PS50157">
    <property type="entry name" value="ZINC_FINGER_C2H2_2"/>
    <property type="match status" value="2"/>
</dbReference>
<dbReference type="GO" id="GO:0008270">
    <property type="term" value="F:zinc ion binding"/>
    <property type="evidence" value="ECO:0007669"/>
    <property type="project" value="UniProtKB-KW"/>
</dbReference>
<dbReference type="InterPro" id="IPR013087">
    <property type="entry name" value="Znf_C2H2_type"/>
</dbReference>